<proteinExistence type="predicted"/>
<evidence type="ECO:0000313" key="3">
    <source>
        <dbReference type="Proteomes" id="UP000188276"/>
    </source>
</evidence>
<evidence type="ECO:0000313" key="2">
    <source>
        <dbReference type="EMBL" id="SJN53528.1"/>
    </source>
</evidence>
<dbReference type="Proteomes" id="UP000188276">
    <property type="component" value="Unassembled WGS sequence"/>
</dbReference>
<evidence type="ECO:0000256" key="1">
    <source>
        <dbReference type="SAM" id="Phobius"/>
    </source>
</evidence>
<accession>A0A1R4LAG7</accession>
<sequence length="201" mass="22270">MSLTEQYNKNGLAKPITIRPTYKMHLCLWGGGIFLLLCSFISAGSDDWILSIFGIPFFGLVLVVAGSAIRKGKDRGLVQFSDSGLWLSTIATTLPWESIGPAWVNRTENEGRATDDVVFIVHNVDQYVVETNWITRLYLKLTKKTLNIKDGGILDFGLEVLFIKADAEDSLDEMQTQLEQARELAGDDPTAVLLNIPVHLG</sequence>
<feature type="transmembrane region" description="Helical" evidence="1">
    <location>
        <begin position="48"/>
        <end position="69"/>
    </location>
</feature>
<name>A0A1R4LAG7_VIBR1</name>
<feature type="transmembrane region" description="Helical" evidence="1">
    <location>
        <begin position="21"/>
        <end position="42"/>
    </location>
</feature>
<protein>
    <submittedName>
        <fullName evidence="2">Uncharacterized protein</fullName>
    </submittedName>
</protein>
<dbReference type="OrthoDB" id="5877577at2"/>
<dbReference type="RefSeq" id="WP_077332898.1">
    <property type="nucleotide sequence ID" value="NZ_FULE01000007.1"/>
</dbReference>
<gene>
    <name evidence="2" type="ORF">VR7878_00368</name>
</gene>
<keyword evidence="3" id="KW-1185">Reference proteome</keyword>
<dbReference type="EMBL" id="FULE01000007">
    <property type="protein sequence ID" value="SJN53528.1"/>
    <property type="molecule type" value="Genomic_DNA"/>
</dbReference>
<reference evidence="3" key="1">
    <citation type="submission" date="2017-02" db="EMBL/GenBank/DDBJ databases">
        <authorList>
            <person name="Rodrigo-Torres L."/>
            <person name="Arahal R.D."/>
            <person name="Lucena T."/>
        </authorList>
    </citation>
    <scope>NUCLEOTIDE SEQUENCE [LARGE SCALE GENOMIC DNA]</scope>
    <source>
        <strain evidence="3">CECT 7878</strain>
    </source>
</reference>
<keyword evidence="1" id="KW-0812">Transmembrane</keyword>
<keyword evidence="1" id="KW-1133">Transmembrane helix</keyword>
<organism evidence="2 3">
    <name type="scientific">Vibrio ruber (strain DSM 16370 / JCM 11486 / BCRC 17186 / CECT 7878 / LMG 23124 / VR1)</name>
    <dbReference type="NCBI Taxonomy" id="1123498"/>
    <lineage>
        <taxon>Bacteria</taxon>
        <taxon>Pseudomonadati</taxon>
        <taxon>Pseudomonadota</taxon>
        <taxon>Gammaproteobacteria</taxon>
        <taxon>Vibrionales</taxon>
        <taxon>Vibrionaceae</taxon>
        <taxon>Vibrio</taxon>
    </lineage>
</organism>
<keyword evidence="1" id="KW-0472">Membrane</keyword>
<dbReference type="AlphaFoldDB" id="A0A1R4LAG7"/>